<accession>A0A0C9WYI1</accession>
<evidence type="ECO:0000313" key="3">
    <source>
        <dbReference type="Proteomes" id="UP000054477"/>
    </source>
</evidence>
<sequence>MPLSPSKEYNDGAFDGNDENDILSSHSYNDYGDAMYEDDYDVEGMCKGMQANEFNQRESSPLSEESNNGSTNSRDDENDLLDKDYVPTPLDKDDEDCPAEINSDSDDYEDQEDNDYLYHDHLGDFFGHLNLSEISKAFRDFQFGKPKFDTPSRAIAYGTSTMALDEKLTMILKHPHSIEAVISIPQMWRNIN</sequence>
<name>A0A0C9WYI1_9AGAR</name>
<protein>
    <submittedName>
        <fullName evidence="2">Unplaced genomic scaffold K443scaffold_1152, whole genome shotgun sequence</fullName>
    </submittedName>
</protein>
<proteinExistence type="predicted"/>
<feature type="compositionally biased region" description="Polar residues" evidence="1">
    <location>
        <begin position="52"/>
        <end position="72"/>
    </location>
</feature>
<dbReference type="Proteomes" id="UP000054477">
    <property type="component" value="Unassembled WGS sequence"/>
</dbReference>
<dbReference type="HOGENOM" id="CLU_1415373_0_0_1"/>
<keyword evidence="3" id="KW-1185">Reference proteome</keyword>
<reference evidence="3" key="2">
    <citation type="submission" date="2015-01" db="EMBL/GenBank/DDBJ databases">
        <title>Evolutionary Origins and Diversification of the Mycorrhizal Mutualists.</title>
        <authorList>
            <consortium name="DOE Joint Genome Institute"/>
            <consortium name="Mycorrhizal Genomics Consortium"/>
            <person name="Kohler A."/>
            <person name="Kuo A."/>
            <person name="Nagy L.G."/>
            <person name="Floudas D."/>
            <person name="Copeland A."/>
            <person name="Barry K.W."/>
            <person name="Cichocki N."/>
            <person name="Veneault-Fourrey C."/>
            <person name="LaButti K."/>
            <person name="Lindquist E.A."/>
            <person name="Lipzen A."/>
            <person name="Lundell T."/>
            <person name="Morin E."/>
            <person name="Murat C."/>
            <person name="Riley R."/>
            <person name="Ohm R."/>
            <person name="Sun H."/>
            <person name="Tunlid A."/>
            <person name="Henrissat B."/>
            <person name="Grigoriev I.V."/>
            <person name="Hibbett D.S."/>
            <person name="Martin F."/>
        </authorList>
    </citation>
    <scope>NUCLEOTIDE SEQUENCE [LARGE SCALE GENOMIC DNA]</scope>
    <source>
        <strain evidence="3">LaAM-08-1</strain>
    </source>
</reference>
<dbReference type="AlphaFoldDB" id="A0A0C9WYI1"/>
<evidence type="ECO:0000313" key="2">
    <source>
        <dbReference type="EMBL" id="KIJ89477.1"/>
    </source>
</evidence>
<feature type="compositionally biased region" description="Acidic residues" evidence="1">
    <location>
        <begin position="92"/>
        <end position="112"/>
    </location>
</feature>
<feature type="region of interest" description="Disordered" evidence="1">
    <location>
        <begin position="47"/>
        <end position="112"/>
    </location>
</feature>
<feature type="region of interest" description="Disordered" evidence="1">
    <location>
        <begin position="1"/>
        <end position="34"/>
    </location>
</feature>
<dbReference type="EMBL" id="KN839687">
    <property type="protein sequence ID" value="KIJ89477.1"/>
    <property type="molecule type" value="Genomic_DNA"/>
</dbReference>
<reference evidence="2 3" key="1">
    <citation type="submission" date="2014-04" db="EMBL/GenBank/DDBJ databases">
        <authorList>
            <consortium name="DOE Joint Genome Institute"/>
            <person name="Kuo A."/>
            <person name="Kohler A."/>
            <person name="Nagy L.G."/>
            <person name="Floudas D."/>
            <person name="Copeland A."/>
            <person name="Barry K.W."/>
            <person name="Cichocki N."/>
            <person name="Veneault-Fourrey C."/>
            <person name="LaButti K."/>
            <person name="Lindquist E.A."/>
            <person name="Lipzen A."/>
            <person name="Lundell T."/>
            <person name="Morin E."/>
            <person name="Murat C."/>
            <person name="Sun H."/>
            <person name="Tunlid A."/>
            <person name="Henrissat B."/>
            <person name="Grigoriev I.V."/>
            <person name="Hibbett D.S."/>
            <person name="Martin F."/>
            <person name="Nordberg H.P."/>
            <person name="Cantor M.N."/>
            <person name="Hua S.X."/>
        </authorList>
    </citation>
    <scope>NUCLEOTIDE SEQUENCE [LARGE SCALE GENOMIC DNA]</scope>
    <source>
        <strain evidence="2 3">LaAM-08-1</strain>
    </source>
</reference>
<organism evidence="2 3">
    <name type="scientific">Laccaria amethystina LaAM-08-1</name>
    <dbReference type="NCBI Taxonomy" id="1095629"/>
    <lineage>
        <taxon>Eukaryota</taxon>
        <taxon>Fungi</taxon>
        <taxon>Dikarya</taxon>
        <taxon>Basidiomycota</taxon>
        <taxon>Agaricomycotina</taxon>
        <taxon>Agaricomycetes</taxon>
        <taxon>Agaricomycetidae</taxon>
        <taxon>Agaricales</taxon>
        <taxon>Agaricineae</taxon>
        <taxon>Hydnangiaceae</taxon>
        <taxon>Laccaria</taxon>
    </lineage>
</organism>
<gene>
    <name evidence="2" type="ORF">K443DRAFT_16072</name>
</gene>
<evidence type="ECO:0000256" key="1">
    <source>
        <dbReference type="SAM" id="MobiDB-lite"/>
    </source>
</evidence>